<evidence type="ECO:0000256" key="2">
    <source>
        <dbReference type="ARBA" id="ARBA00006980"/>
    </source>
</evidence>
<dbReference type="InterPro" id="IPR001775">
    <property type="entry name" value="GspD/PilQ"/>
</dbReference>
<evidence type="ECO:0000259" key="15">
    <source>
        <dbReference type="Pfam" id="PF21305"/>
    </source>
</evidence>
<dbReference type="OrthoDB" id="9775455at2"/>
<dbReference type="Gene3D" id="3.30.1370.120">
    <property type="match status" value="4"/>
</dbReference>
<dbReference type="InterPro" id="IPR005644">
    <property type="entry name" value="NolW-like"/>
</dbReference>
<evidence type="ECO:0000259" key="13">
    <source>
        <dbReference type="Pfam" id="PF00263"/>
    </source>
</evidence>
<evidence type="ECO:0000256" key="10">
    <source>
        <dbReference type="RuleBase" id="RU004004"/>
    </source>
</evidence>
<evidence type="ECO:0000256" key="12">
    <source>
        <dbReference type="SAM" id="SignalP"/>
    </source>
</evidence>
<dbReference type="GO" id="GO:0009279">
    <property type="term" value="C:cell outer membrane"/>
    <property type="evidence" value="ECO:0007669"/>
    <property type="project" value="UniProtKB-SubCell"/>
</dbReference>
<dbReference type="STRING" id="92487.SAMN02745130_01878"/>
<feature type="domain" description="NolW-like" evidence="14">
    <location>
        <begin position="369"/>
        <end position="456"/>
    </location>
</feature>
<feature type="domain" description="NolW-like" evidence="14">
    <location>
        <begin position="205"/>
        <end position="276"/>
    </location>
</feature>
<keyword evidence="7" id="KW-0653">Protein transport</keyword>
<evidence type="ECO:0000256" key="9">
    <source>
        <dbReference type="ARBA" id="ARBA00023237"/>
    </source>
</evidence>
<evidence type="ECO:0000256" key="3">
    <source>
        <dbReference type="ARBA" id="ARBA00022448"/>
    </source>
</evidence>
<dbReference type="RefSeq" id="WP_078922342.1">
    <property type="nucleotide sequence ID" value="NZ_FUYB01000007.1"/>
</dbReference>
<proteinExistence type="inferred from homology"/>
<accession>A0A1T4WMC2</accession>
<evidence type="ECO:0000256" key="5">
    <source>
        <dbReference type="ARBA" id="ARBA00022692"/>
    </source>
</evidence>
<dbReference type="InterPro" id="IPR049371">
    <property type="entry name" value="GspD-like_N0"/>
</dbReference>
<feature type="chain" id="PRO_5010551071" evidence="12">
    <location>
        <begin position="33"/>
        <end position="789"/>
    </location>
</feature>
<dbReference type="Pfam" id="PF21305">
    <property type="entry name" value="type_II_gspD_N0"/>
    <property type="match status" value="1"/>
</dbReference>
<keyword evidence="3 10" id="KW-0813">Transport</keyword>
<comment type="subcellular location">
    <subcellularLocation>
        <location evidence="1 10">Cell outer membrane</location>
    </subcellularLocation>
</comment>
<dbReference type="AlphaFoldDB" id="A0A1T4WMC2"/>
<dbReference type="PANTHER" id="PTHR30332">
    <property type="entry name" value="PROBABLE GENERAL SECRETION PATHWAY PROTEIN D"/>
    <property type="match status" value="1"/>
</dbReference>
<organism evidence="16 17">
    <name type="scientific">Thiothrix eikelboomii</name>
    <dbReference type="NCBI Taxonomy" id="92487"/>
    <lineage>
        <taxon>Bacteria</taxon>
        <taxon>Pseudomonadati</taxon>
        <taxon>Pseudomonadota</taxon>
        <taxon>Gammaproteobacteria</taxon>
        <taxon>Thiotrichales</taxon>
        <taxon>Thiotrichaceae</taxon>
        <taxon>Thiothrix</taxon>
    </lineage>
</organism>
<feature type="domain" description="GspD-like N0" evidence="15">
    <location>
        <begin position="37"/>
        <end position="107"/>
    </location>
</feature>
<feature type="signal peptide" evidence="12">
    <location>
        <begin position="1"/>
        <end position="32"/>
    </location>
</feature>
<evidence type="ECO:0000313" key="17">
    <source>
        <dbReference type="Proteomes" id="UP000190460"/>
    </source>
</evidence>
<evidence type="ECO:0000256" key="7">
    <source>
        <dbReference type="ARBA" id="ARBA00022927"/>
    </source>
</evidence>
<keyword evidence="5" id="KW-0812">Transmembrane</keyword>
<evidence type="ECO:0000256" key="8">
    <source>
        <dbReference type="ARBA" id="ARBA00023136"/>
    </source>
</evidence>
<protein>
    <submittedName>
        <fullName evidence="16">General secretion pathway protein D</fullName>
    </submittedName>
</protein>
<keyword evidence="6 12" id="KW-0732">Signal</keyword>
<dbReference type="InterPro" id="IPR038591">
    <property type="entry name" value="NolW-like_sf"/>
</dbReference>
<feature type="domain" description="NolW-like" evidence="14">
    <location>
        <begin position="280"/>
        <end position="364"/>
    </location>
</feature>
<evidence type="ECO:0000313" key="16">
    <source>
        <dbReference type="EMBL" id="SKA78483.1"/>
    </source>
</evidence>
<dbReference type="InterPro" id="IPR004846">
    <property type="entry name" value="T2SS/T3SS_dom"/>
</dbReference>
<dbReference type="PRINTS" id="PR00811">
    <property type="entry name" value="BCTERIALGSPD"/>
</dbReference>
<feature type="domain" description="NolW-like" evidence="14">
    <location>
        <begin position="139"/>
        <end position="199"/>
    </location>
</feature>
<keyword evidence="17" id="KW-1185">Reference proteome</keyword>
<evidence type="ECO:0000256" key="6">
    <source>
        <dbReference type="ARBA" id="ARBA00022729"/>
    </source>
</evidence>
<evidence type="ECO:0000259" key="14">
    <source>
        <dbReference type="Pfam" id="PF03958"/>
    </source>
</evidence>
<keyword evidence="8" id="KW-0472">Membrane</keyword>
<dbReference type="InterPro" id="IPR050810">
    <property type="entry name" value="Bact_Secretion_Sys_Channel"/>
</dbReference>
<evidence type="ECO:0000256" key="11">
    <source>
        <dbReference type="SAM" id="MobiDB-lite"/>
    </source>
</evidence>
<dbReference type="PANTHER" id="PTHR30332:SF24">
    <property type="entry name" value="SECRETIN GSPD-RELATED"/>
    <property type="match status" value="1"/>
</dbReference>
<keyword evidence="4" id="KW-1134">Transmembrane beta strand</keyword>
<reference evidence="17" key="1">
    <citation type="submission" date="2017-02" db="EMBL/GenBank/DDBJ databases">
        <authorList>
            <person name="Varghese N."/>
            <person name="Submissions S."/>
        </authorList>
    </citation>
    <scope>NUCLEOTIDE SEQUENCE [LARGE SCALE GENOMIC DNA]</scope>
    <source>
        <strain evidence="17">ATCC 49788</strain>
    </source>
</reference>
<dbReference type="Proteomes" id="UP000190460">
    <property type="component" value="Unassembled WGS sequence"/>
</dbReference>
<keyword evidence="9" id="KW-0998">Cell outer membrane</keyword>
<comment type="similarity">
    <text evidence="2">Belongs to the bacterial secretin family. GSP D subfamily.</text>
</comment>
<dbReference type="NCBIfam" id="TIGR02517">
    <property type="entry name" value="type_II_gspD"/>
    <property type="match status" value="1"/>
</dbReference>
<evidence type="ECO:0000256" key="1">
    <source>
        <dbReference type="ARBA" id="ARBA00004442"/>
    </source>
</evidence>
<feature type="region of interest" description="Disordered" evidence="11">
    <location>
        <begin position="752"/>
        <end position="780"/>
    </location>
</feature>
<feature type="domain" description="Type II/III secretion system secretin-like" evidence="13">
    <location>
        <begin position="532"/>
        <end position="697"/>
    </location>
</feature>
<dbReference type="InterPro" id="IPR013356">
    <property type="entry name" value="T2SS_GspD"/>
</dbReference>
<name>A0A1T4WMC2_9GAMM</name>
<sequence>MIENNMVKRAARLSLFSVACLFGAATFSVAEAETPRINLQNTDVRSLVEVVSRLTGKNFVIDPQVGKGSITFVSGKGLSEEEFYEAFLSILQVHGLEAIEAGNIIKIVPLGKARSQVAPIYEADPTKPAPKVDVDETITQVFKLQYIPVATAVQTLTPLAGQGETRIQFNQSSNSVIVTGRGQNVSRLAEVIRSIDQPDNKDFELIGLKFSVASQLAQTLRDLLGSTAVGPEGVQLPQQVRISVDERTNSILVAGDKSDRERVRSVIARLDIPRTQPGETQVVPLKYAVASQLIQTLKELQVGSTVIVTGGAEGAPATAANAVPPSKQVRMAADERTNSILISGQKAEREQIVAAIAKLDIPRSGSGGTRVIPLRYAKAEDLVKVLNDASKGIVEQTAGTAAAAGAAPAAAKSGGLGTEVSILADKTSNSIILSGPAHIQKDLLKVVYQLDRRRGQVLVEAIIAEVSNDLSSRLGFGVAAMDANVGKTGLIGTSNFGGLNTALQLGQGTITSLPSGLLMGVANGNFGIVMDALKGDGATNILSTPTILTMDNEEAKMVVGQNVPFVTGSYASSASGGTAQNPFQTIERKDVGLTLKVTPQINRGKTIQMKISQEASSVSSSGAASDLITNKRSIDTNVMVEDGQILVLGGLIQDNFNDSESKVPILSDIPVIGEAFKQNSTQRSKQNLMVFIHPVILPDREAADAYSRSKYHTLQRQQQQSKVLQRGRLGAAAVFPDIECFDCKKGSVDSLHFPAKPSQKPITQRPAPPQPARPAEDDCVPGFCQINEK</sequence>
<dbReference type="GO" id="GO:0015627">
    <property type="term" value="C:type II protein secretion system complex"/>
    <property type="evidence" value="ECO:0007669"/>
    <property type="project" value="InterPro"/>
</dbReference>
<dbReference type="Pfam" id="PF00263">
    <property type="entry name" value="Secretin"/>
    <property type="match status" value="1"/>
</dbReference>
<dbReference type="EMBL" id="FUYB01000007">
    <property type="protein sequence ID" value="SKA78483.1"/>
    <property type="molecule type" value="Genomic_DNA"/>
</dbReference>
<dbReference type="Pfam" id="PF03958">
    <property type="entry name" value="Secretin_N"/>
    <property type="match status" value="4"/>
</dbReference>
<dbReference type="GO" id="GO:0015628">
    <property type="term" value="P:protein secretion by the type II secretion system"/>
    <property type="evidence" value="ECO:0007669"/>
    <property type="project" value="InterPro"/>
</dbReference>
<gene>
    <name evidence="16" type="ORF">SAMN02745130_01878</name>
</gene>
<evidence type="ECO:0000256" key="4">
    <source>
        <dbReference type="ARBA" id="ARBA00022452"/>
    </source>
</evidence>